<evidence type="ECO:0000256" key="2">
    <source>
        <dbReference type="ARBA" id="ARBA00022692"/>
    </source>
</evidence>
<feature type="transmembrane region" description="Helical" evidence="6">
    <location>
        <begin position="242"/>
        <end position="264"/>
    </location>
</feature>
<evidence type="ECO:0000313" key="11">
    <source>
        <dbReference type="Proteomes" id="UP000094389"/>
    </source>
</evidence>
<feature type="transmembrane region" description="Helical" evidence="6">
    <location>
        <begin position="78"/>
        <end position="102"/>
    </location>
</feature>
<dbReference type="PANTHER" id="PTHR13439">
    <property type="entry name" value="CT120 PROTEIN"/>
    <property type="match status" value="1"/>
</dbReference>
<evidence type="ECO:0000313" key="8">
    <source>
        <dbReference type="EMBL" id="CEP24582.1"/>
    </source>
</evidence>
<feature type="transmembrane region" description="Helical" evidence="6">
    <location>
        <begin position="138"/>
        <end position="160"/>
    </location>
</feature>
<dbReference type="Proteomes" id="UP000038830">
    <property type="component" value="Unassembled WGS sequence"/>
</dbReference>
<gene>
    <name evidence="8" type="ORF">BN1211_5438</name>
    <name evidence="9" type="ORF">CYBJADRAFT_167964</name>
</gene>
<reference evidence="9 11" key="3">
    <citation type="journal article" date="2016" name="Proc. Natl. Acad. Sci. U.S.A.">
        <title>Comparative genomics of biotechnologically important yeasts.</title>
        <authorList>
            <person name="Riley R."/>
            <person name="Haridas S."/>
            <person name="Wolfe K.H."/>
            <person name="Lopes M.R."/>
            <person name="Hittinger C.T."/>
            <person name="Goeker M."/>
            <person name="Salamov A.A."/>
            <person name="Wisecaver J.H."/>
            <person name="Long T.M."/>
            <person name="Calvey C.H."/>
            <person name="Aerts A.L."/>
            <person name="Barry K.W."/>
            <person name="Choi C."/>
            <person name="Clum A."/>
            <person name="Coughlan A.Y."/>
            <person name="Deshpande S."/>
            <person name="Douglass A.P."/>
            <person name="Hanson S.J."/>
            <person name="Klenk H.-P."/>
            <person name="LaButti K.M."/>
            <person name="Lapidus A."/>
            <person name="Lindquist E.A."/>
            <person name="Lipzen A.M."/>
            <person name="Meier-Kolthoff J.P."/>
            <person name="Ohm R.A."/>
            <person name="Otillar R.P."/>
            <person name="Pangilinan J.L."/>
            <person name="Peng Y."/>
            <person name="Rokas A."/>
            <person name="Rosa C.A."/>
            <person name="Scheuner C."/>
            <person name="Sibirny A.A."/>
            <person name="Slot J.C."/>
            <person name="Stielow J.B."/>
            <person name="Sun H."/>
            <person name="Kurtzman C.P."/>
            <person name="Blackwell M."/>
            <person name="Grigoriev I.V."/>
            <person name="Jeffries T.W."/>
        </authorList>
    </citation>
    <scope>NUCLEOTIDE SEQUENCE [LARGE SCALE GENOMIC DNA]</scope>
    <source>
        <strain evidence="11">ATCC 18201 / CBS 1600 / BCRC 20928 / JCM 3617 / NBRC 0987 / NRRL Y-1542</strain>
        <strain evidence="9">NRRL Y-1542</strain>
    </source>
</reference>
<dbReference type="OrthoDB" id="10266980at2759"/>
<dbReference type="PANTHER" id="PTHR13439:SF6">
    <property type="entry name" value="AAR085WP"/>
    <property type="match status" value="1"/>
</dbReference>
<evidence type="ECO:0000256" key="1">
    <source>
        <dbReference type="ARBA" id="ARBA00004141"/>
    </source>
</evidence>
<evidence type="ECO:0000259" key="7">
    <source>
        <dbReference type="PROSITE" id="PS50922"/>
    </source>
</evidence>
<dbReference type="GO" id="GO:0055088">
    <property type="term" value="P:lipid homeostasis"/>
    <property type="evidence" value="ECO:0007669"/>
    <property type="project" value="TreeGrafter"/>
</dbReference>
<dbReference type="GO" id="GO:0016020">
    <property type="term" value="C:membrane"/>
    <property type="evidence" value="ECO:0007669"/>
    <property type="project" value="UniProtKB-SubCell"/>
</dbReference>
<feature type="transmembrane region" description="Helical" evidence="6">
    <location>
        <begin position="114"/>
        <end position="131"/>
    </location>
</feature>
<evidence type="ECO:0000313" key="9">
    <source>
        <dbReference type="EMBL" id="ODV73401.1"/>
    </source>
</evidence>
<feature type="transmembrane region" description="Helical" evidence="6">
    <location>
        <begin position="166"/>
        <end position="187"/>
    </location>
</feature>
<dbReference type="SMART" id="SM00724">
    <property type="entry name" value="TLC"/>
    <property type="match status" value="1"/>
</dbReference>
<dbReference type="InterPro" id="IPR050846">
    <property type="entry name" value="TLCD"/>
</dbReference>
<dbReference type="InterPro" id="IPR006634">
    <property type="entry name" value="TLC-dom"/>
</dbReference>
<keyword evidence="3 6" id="KW-1133">Transmembrane helix</keyword>
<evidence type="ECO:0000313" key="10">
    <source>
        <dbReference type="Proteomes" id="UP000038830"/>
    </source>
</evidence>
<dbReference type="Proteomes" id="UP000094389">
    <property type="component" value="Unassembled WGS sequence"/>
</dbReference>
<dbReference type="PROSITE" id="PS50922">
    <property type="entry name" value="TLC"/>
    <property type="match status" value="1"/>
</dbReference>
<dbReference type="AlphaFoldDB" id="A0A0H5C940"/>
<keyword evidence="4 5" id="KW-0472">Membrane</keyword>
<dbReference type="Pfam" id="PF03798">
    <property type="entry name" value="TRAM_LAG1_CLN8"/>
    <property type="match status" value="1"/>
</dbReference>
<evidence type="ECO:0000256" key="5">
    <source>
        <dbReference type="PROSITE-ProRule" id="PRU00205"/>
    </source>
</evidence>
<dbReference type="OMA" id="HANNHTD"/>
<name>A0A0H5C940_CYBJN</name>
<protein>
    <recommendedName>
        <fullName evidence="7">TLC domain-containing protein</fullName>
    </recommendedName>
</protein>
<dbReference type="GeneID" id="30989554"/>
<dbReference type="GO" id="GO:0005783">
    <property type="term" value="C:endoplasmic reticulum"/>
    <property type="evidence" value="ECO:0007669"/>
    <property type="project" value="TreeGrafter"/>
</dbReference>
<feature type="transmembrane region" description="Helical" evidence="6">
    <location>
        <begin position="199"/>
        <end position="222"/>
    </location>
</feature>
<reference evidence="8" key="1">
    <citation type="submission" date="2014-12" db="EMBL/GenBank/DDBJ databases">
        <authorList>
            <person name="Jaenicke S."/>
        </authorList>
    </citation>
    <scope>NUCLEOTIDE SEQUENCE [LARGE SCALE GENOMIC DNA]</scope>
    <source>
        <strain evidence="8">CBS1600</strain>
    </source>
</reference>
<proteinExistence type="predicted"/>
<reference evidence="10" key="2">
    <citation type="journal article" date="2015" name="J. Biotechnol.">
        <title>The structure of the Cyberlindnera jadinii genome and its relation to Candida utilis analyzed by the occurrence of single nucleotide polymorphisms.</title>
        <authorList>
            <person name="Rupp O."/>
            <person name="Brinkrolf K."/>
            <person name="Buerth C."/>
            <person name="Kunigo M."/>
            <person name="Schneider J."/>
            <person name="Jaenicke S."/>
            <person name="Goesmann A."/>
            <person name="Puehler A."/>
            <person name="Jaeger K.-E."/>
            <person name="Ernst J.F."/>
        </authorList>
    </citation>
    <scope>NUCLEOTIDE SEQUENCE [LARGE SCALE GENOMIC DNA]</scope>
    <source>
        <strain evidence="10">ATCC 18201 / CBS 1600 / BCRC 20928 / JCM 3617 / NBRC 0987 / NRRL Y-1542</strain>
    </source>
</reference>
<keyword evidence="11" id="KW-1185">Reference proteome</keyword>
<keyword evidence="2 5" id="KW-0812">Transmembrane</keyword>
<evidence type="ECO:0000256" key="6">
    <source>
        <dbReference type="SAM" id="Phobius"/>
    </source>
</evidence>
<sequence length="291" mass="33700">MVFEVITATRYDDPLAFLIVPFVDDYLKPLYTHQTLDNHIHELVACILFYHAIYLSSSVLAPMVFAETFRTLPRKTRIDFNIHVVSMIQSVLILFLIIPLFTDPVLVNDRVFGYTPYCGFVTTAALGYFIWDAIISLVYVNYFGVSFLVHGVVSACVFYIGLGPFIAYYSGIFILFELSTPFLNLRWFGLKFPQVFPSWFQLVNNAVLILIFFFVRICYGWYQAAMLFGDFYDEYQDPRFNTIGAIVIFTGNMILNVLNLYWFYRMVKVAYAILADMFTGSNERDEAKKDI</sequence>
<accession>A0A1E4S1Q0</accession>
<dbReference type="EMBL" id="CDQK01000006">
    <property type="protein sequence ID" value="CEP24582.1"/>
    <property type="molecule type" value="Genomic_DNA"/>
</dbReference>
<comment type="subcellular location">
    <subcellularLocation>
        <location evidence="1">Membrane</location>
        <topology evidence="1">Multi-pass membrane protein</topology>
    </subcellularLocation>
</comment>
<dbReference type="STRING" id="983966.A0A0H5C940"/>
<accession>A0A0H5C940</accession>
<organism evidence="8 10">
    <name type="scientific">Cyberlindnera jadinii (strain ATCC 18201 / CBS 1600 / BCRC 20928 / JCM 3617 / NBRC 0987 / NRRL Y-1542)</name>
    <name type="common">Torula yeast</name>
    <name type="synonym">Candida utilis</name>
    <dbReference type="NCBI Taxonomy" id="983966"/>
    <lineage>
        <taxon>Eukaryota</taxon>
        <taxon>Fungi</taxon>
        <taxon>Dikarya</taxon>
        <taxon>Ascomycota</taxon>
        <taxon>Saccharomycotina</taxon>
        <taxon>Saccharomycetes</taxon>
        <taxon>Phaffomycetales</taxon>
        <taxon>Phaffomycetaceae</taxon>
        <taxon>Cyberlindnera</taxon>
    </lineage>
</organism>
<evidence type="ECO:0000256" key="4">
    <source>
        <dbReference type="ARBA" id="ARBA00023136"/>
    </source>
</evidence>
<evidence type="ECO:0000256" key="3">
    <source>
        <dbReference type="ARBA" id="ARBA00022989"/>
    </source>
</evidence>
<feature type="domain" description="TLC" evidence="7">
    <location>
        <begin position="75"/>
        <end position="275"/>
    </location>
</feature>
<dbReference type="EMBL" id="KV453931">
    <property type="protein sequence ID" value="ODV73401.1"/>
    <property type="molecule type" value="Genomic_DNA"/>
</dbReference>
<dbReference type="RefSeq" id="XP_020070440.1">
    <property type="nucleotide sequence ID" value="XM_020215158.1"/>
</dbReference>